<feature type="signal peptide" evidence="1">
    <location>
        <begin position="1"/>
        <end position="30"/>
    </location>
</feature>
<proteinExistence type="predicted"/>
<sequence length="271" mass="29921">MHRSKRLETKLASRLMTSCFFAMSSSLAFADADLAKQLSNPVASLISVPFQFNYDDGIGQNDTSRRTLLIEPVFPFDIGENWNLISRTIIPLVDIEAPAPGLDDISGLGDIQQSLFFSPKQPVGGWILGFGPIALLPTATDDALSSKQFGLGPTAVALRQANGWTFGGLVNHIWGINEPDDREQYNTTFVQPFLTYTTPDAWTFSLNTESTYDWNAEEWSVPVNAGVSKLVTFGKQPISFQLAGRRYLDVDGNENGPDWGARFNVTFLFPK</sequence>
<dbReference type="RefSeq" id="WP_245837718.1">
    <property type="nucleotide sequence ID" value="NZ_FZOY01000001.1"/>
</dbReference>
<organism evidence="2 3">
    <name type="scientific">Tropicimonas sediminicola</name>
    <dbReference type="NCBI Taxonomy" id="1031541"/>
    <lineage>
        <taxon>Bacteria</taxon>
        <taxon>Pseudomonadati</taxon>
        <taxon>Pseudomonadota</taxon>
        <taxon>Alphaproteobacteria</taxon>
        <taxon>Rhodobacterales</taxon>
        <taxon>Roseobacteraceae</taxon>
        <taxon>Tropicimonas</taxon>
    </lineage>
</organism>
<dbReference type="EMBL" id="FZOY01000001">
    <property type="protein sequence ID" value="SNS30619.1"/>
    <property type="molecule type" value="Genomic_DNA"/>
</dbReference>
<keyword evidence="1" id="KW-0732">Signal</keyword>
<keyword evidence="3" id="KW-1185">Reference proteome</keyword>
<evidence type="ECO:0000256" key="1">
    <source>
        <dbReference type="SAM" id="SignalP"/>
    </source>
</evidence>
<dbReference type="Proteomes" id="UP000198426">
    <property type="component" value="Unassembled WGS sequence"/>
</dbReference>
<evidence type="ECO:0000313" key="3">
    <source>
        <dbReference type="Proteomes" id="UP000198426"/>
    </source>
</evidence>
<protein>
    <recommendedName>
        <fullName evidence="4">MetA-pathway of phenol degradation</fullName>
    </recommendedName>
</protein>
<evidence type="ECO:0000313" key="2">
    <source>
        <dbReference type="EMBL" id="SNS30619.1"/>
    </source>
</evidence>
<gene>
    <name evidence="2" type="ORF">SAMN05421757_101781</name>
</gene>
<dbReference type="AlphaFoldDB" id="A0A239DE30"/>
<evidence type="ECO:0008006" key="4">
    <source>
        <dbReference type="Google" id="ProtNLM"/>
    </source>
</evidence>
<name>A0A239DE30_9RHOB</name>
<feature type="chain" id="PRO_5012624747" description="MetA-pathway of phenol degradation" evidence="1">
    <location>
        <begin position="31"/>
        <end position="271"/>
    </location>
</feature>
<accession>A0A239DE30</accession>
<reference evidence="2 3" key="1">
    <citation type="submission" date="2017-06" db="EMBL/GenBank/DDBJ databases">
        <authorList>
            <person name="Kim H.J."/>
            <person name="Triplett B.A."/>
        </authorList>
    </citation>
    <scope>NUCLEOTIDE SEQUENCE [LARGE SCALE GENOMIC DNA]</scope>
    <source>
        <strain evidence="2 3">DSM 29339</strain>
    </source>
</reference>